<dbReference type="Proteomes" id="UP000229526">
    <property type="component" value="Unassembled WGS sequence"/>
</dbReference>
<keyword evidence="4 9" id="KW-0812">Transmembrane</keyword>
<evidence type="ECO:0000256" key="1">
    <source>
        <dbReference type="ARBA" id="ARBA00004141"/>
    </source>
</evidence>
<protein>
    <submittedName>
        <fullName evidence="10">Large conductance mechanosensitive channel protein MscL</fullName>
    </submittedName>
</protein>
<evidence type="ECO:0000256" key="2">
    <source>
        <dbReference type="ARBA" id="ARBA00022448"/>
    </source>
</evidence>
<evidence type="ECO:0000313" key="10">
    <source>
        <dbReference type="EMBL" id="PIR87122.1"/>
    </source>
</evidence>
<dbReference type="InterPro" id="IPR001185">
    <property type="entry name" value="MS_channel"/>
</dbReference>
<comment type="caution">
    <text evidence="10">The sequence shown here is derived from an EMBL/GenBank/DDBJ whole genome shotgun (WGS) entry which is preliminary data.</text>
</comment>
<dbReference type="Pfam" id="PF01741">
    <property type="entry name" value="MscL"/>
    <property type="match status" value="1"/>
</dbReference>
<dbReference type="PANTHER" id="PTHR30266">
    <property type="entry name" value="MECHANOSENSITIVE CHANNEL MSCL"/>
    <property type="match status" value="1"/>
</dbReference>
<dbReference type="InterPro" id="IPR037673">
    <property type="entry name" value="MSC/AndL"/>
</dbReference>
<evidence type="ECO:0000256" key="7">
    <source>
        <dbReference type="ARBA" id="ARBA00023136"/>
    </source>
</evidence>
<dbReference type="SUPFAM" id="SSF81330">
    <property type="entry name" value="Gated mechanosensitive channel"/>
    <property type="match status" value="1"/>
</dbReference>
<accession>A0A2H0UL33</accession>
<keyword evidence="5 9" id="KW-1133">Transmembrane helix</keyword>
<evidence type="ECO:0000256" key="5">
    <source>
        <dbReference type="ARBA" id="ARBA00022989"/>
    </source>
</evidence>
<dbReference type="AlphaFoldDB" id="A0A2H0UL33"/>
<keyword evidence="2" id="KW-0813">Transport</keyword>
<dbReference type="NCBIfam" id="TIGR00220">
    <property type="entry name" value="mscL"/>
    <property type="match status" value="1"/>
</dbReference>
<evidence type="ECO:0000256" key="9">
    <source>
        <dbReference type="SAM" id="Phobius"/>
    </source>
</evidence>
<keyword evidence="7 9" id="KW-0472">Membrane</keyword>
<sequence>MKIFQEFKEFAIKGNVVDLGVGVLIGTAFGKVVSSFANDIILSPLSILLKKANYEDYFWVLTGGEYATLAEAKAAGATTLNYGAFFTSVFDFLIIAVIVFLFVKQVNRFRRKQEVEQKA</sequence>
<evidence type="ECO:0000256" key="3">
    <source>
        <dbReference type="ARBA" id="ARBA00022475"/>
    </source>
</evidence>
<dbReference type="GO" id="GO:0016020">
    <property type="term" value="C:membrane"/>
    <property type="evidence" value="ECO:0007669"/>
    <property type="project" value="UniProtKB-SubCell"/>
</dbReference>
<organism evidence="10 11">
    <name type="scientific">Candidatus Harrisonbacteria bacterium CG10_big_fil_rev_8_21_14_0_10_49_15</name>
    <dbReference type="NCBI Taxonomy" id="1974587"/>
    <lineage>
        <taxon>Bacteria</taxon>
        <taxon>Candidatus Harrisoniibacteriota</taxon>
    </lineage>
</organism>
<name>A0A2H0UL33_9BACT</name>
<keyword evidence="6" id="KW-0406">Ion transport</keyword>
<dbReference type="PRINTS" id="PR01264">
    <property type="entry name" value="MECHCHANNEL"/>
</dbReference>
<evidence type="ECO:0000256" key="4">
    <source>
        <dbReference type="ARBA" id="ARBA00022692"/>
    </source>
</evidence>
<keyword evidence="3" id="KW-1003">Cell membrane</keyword>
<dbReference type="GO" id="GO:0008381">
    <property type="term" value="F:mechanosensitive monoatomic ion channel activity"/>
    <property type="evidence" value="ECO:0007669"/>
    <property type="project" value="InterPro"/>
</dbReference>
<dbReference type="PANTHER" id="PTHR30266:SF2">
    <property type="entry name" value="LARGE-CONDUCTANCE MECHANOSENSITIVE CHANNEL"/>
    <property type="match status" value="1"/>
</dbReference>
<evidence type="ECO:0000313" key="11">
    <source>
        <dbReference type="Proteomes" id="UP000229526"/>
    </source>
</evidence>
<evidence type="ECO:0000256" key="8">
    <source>
        <dbReference type="ARBA" id="ARBA00023303"/>
    </source>
</evidence>
<evidence type="ECO:0000256" key="6">
    <source>
        <dbReference type="ARBA" id="ARBA00023065"/>
    </source>
</evidence>
<reference evidence="11" key="1">
    <citation type="submission" date="2017-09" db="EMBL/GenBank/DDBJ databases">
        <title>Depth-based differentiation of microbial function through sediment-hosted aquifers and enrichment of novel symbionts in the deep terrestrial subsurface.</title>
        <authorList>
            <person name="Probst A.J."/>
            <person name="Ladd B."/>
            <person name="Jarett J.K."/>
            <person name="Geller-Mcgrath D.E."/>
            <person name="Sieber C.M.K."/>
            <person name="Emerson J.B."/>
            <person name="Anantharaman K."/>
            <person name="Thomas B.C."/>
            <person name="Malmstrom R."/>
            <person name="Stieglmeier M."/>
            <person name="Klingl A."/>
            <person name="Woyke T."/>
            <person name="Ryan C.M."/>
            <person name="Banfield J.F."/>
        </authorList>
    </citation>
    <scope>NUCLEOTIDE SEQUENCE [LARGE SCALE GENOMIC DNA]</scope>
</reference>
<dbReference type="EMBL" id="PFBD01000020">
    <property type="protein sequence ID" value="PIR87122.1"/>
    <property type="molecule type" value="Genomic_DNA"/>
</dbReference>
<proteinExistence type="predicted"/>
<gene>
    <name evidence="10" type="primary">mscL</name>
    <name evidence="10" type="ORF">COU11_02750</name>
</gene>
<comment type="subcellular location">
    <subcellularLocation>
        <location evidence="1">Membrane</location>
        <topology evidence="1">Multi-pass membrane protein</topology>
    </subcellularLocation>
</comment>
<keyword evidence="8" id="KW-0407">Ion channel</keyword>
<feature type="transmembrane region" description="Helical" evidence="9">
    <location>
        <begin position="82"/>
        <end position="103"/>
    </location>
</feature>
<dbReference type="InterPro" id="IPR036019">
    <property type="entry name" value="MscL_channel"/>
</dbReference>
<dbReference type="Gene3D" id="1.10.1200.120">
    <property type="entry name" value="Large-conductance mechanosensitive channel, MscL, domain 1"/>
    <property type="match status" value="1"/>
</dbReference>